<proteinExistence type="predicted"/>
<keyword evidence="3" id="KW-1185">Reference proteome</keyword>
<accession>A0ABW6S397</accession>
<protein>
    <submittedName>
        <fullName evidence="2">Uncharacterized protein</fullName>
    </submittedName>
</protein>
<dbReference type="EMBL" id="JBIAQY010000008">
    <property type="protein sequence ID" value="MFF3570767.1"/>
    <property type="molecule type" value="Genomic_DNA"/>
</dbReference>
<dbReference type="RefSeq" id="WP_387404957.1">
    <property type="nucleotide sequence ID" value="NZ_JBIAQY010000008.1"/>
</dbReference>
<feature type="region of interest" description="Disordered" evidence="1">
    <location>
        <begin position="1"/>
        <end position="38"/>
    </location>
</feature>
<comment type="caution">
    <text evidence="2">The sequence shown here is derived from an EMBL/GenBank/DDBJ whole genome shotgun (WGS) entry which is preliminary data.</text>
</comment>
<evidence type="ECO:0000256" key="1">
    <source>
        <dbReference type="SAM" id="MobiDB-lite"/>
    </source>
</evidence>
<sequence length="67" mass="7279">MADDAAAPARPALMRAPQPARCARPTAKSRNTRTASEGAADVLEFGQHQKPVQIVTLHEWPPVTDLY</sequence>
<dbReference type="Proteomes" id="UP001601992">
    <property type="component" value="Unassembled WGS sequence"/>
</dbReference>
<evidence type="ECO:0000313" key="2">
    <source>
        <dbReference type="EMBL" id="MFF3570767.1"/>
    </source>
</evidence>
<name>A0ABW6S397_9NOCA</name>
<evidence type="ECO:0000313" key="3">
    <source>
        <dbReference type="Proteomes" id="UP001601992"/>
    </source>
</evidence>
<gene>
    <name evidence="2" type="ORF">ACFYXQ_23570</name>
</gene>
<reference evidence="2 3" key="1">
    <citation type="submission" date="2024-10" db="EMBL/GenBank/DDBJ databases">
        <title>The Natural Products Discovery Center: Release of the First 8490 Sequenced Strains for Exploring Actinobacteria Biosynthetic Diversity.</title>
        <authorList>
            <person name="Kalkreuter E."/>
            <person name="Kautsar S.A."/>
            <person name="Yang D."/>
            <person name="Bader C.D."/>
            <person name="Teijaro C.N."/>
            <person name="Fluegel L."/>
            <person name="Davis C.M."/>
            <person name="Simpson J.R."/>
            <person name="Lauterbach L."/>
            <person name="Steele A.D."/>
            <person name="Gui C."/>
            <person name="Meng S."/>
            <person name="Li G."/>
            <person name="Viehrig K."/>
            <person name="Ye F."/>
            <person name="Su P."/>
            <person name="Kiefer A.F."/>
            <person name="Nichols A."/>
            <person name="Cepeda A.J."/>
            <person name="Yan W."/>
            <person name="Fan B."/>
            <person name="Jiang Y."/>
            <person name="Adhikari A."/>
            <person name="Zheng C.-J."/>
            <person name="Schuster L."/>
            <person name="Cowan T.M."/>
            <person name="Smanski M.J."/>
            <person name="Chevrette M.G."/>
            <person name="De Carvalho L.P.S."/>
            <person name="Shen B."/>
        </authorList>
    </citation>
    <scope>NUCLEOTIDE SEQUENCE [LARGE SCALE GENOMIC DNA]</scope>
    <source>
        <strain evidence="2 3">NPDC002593</strain>
    </source>
</reference>
<organism evidence="2 3">
    <name type="scientific">Nocardia jiangxiensis</name>
    <dbReference type="NCBI Taxonomy" id="282685"/>
    <lineage>
        <taxon>Bacteria</taxon>
        <taxon>Bacillati</taxon>
        <taxon>Actinomycetota</taxon>
        <taxon>Actinomycetes</taxon>
        <taxon>Mycobacteriales</taxon>
        <taxon>Nocardiaceae</taxon>
        <taxon>Nocardia</taxon>
    </lineage>
</organism>
<feature type="compositionally biased region" description="Low complexity" evidence="1">
    <location>
        <begin position="1"/>
        <end position="20"/>
    </location>
</feature>